<dbReference type="AlphaFoldDB" id="A0A382TE33"/>
<feature type="non-terminal residue" evidence="2">
    <location>
        <position position="1"/>
    </location>
</feature>
<feature type="non-terminal residue" evidence="2">
    <location>
        <position position="77"/>
    </location>
</feature>
<evidence type="ECO:0000313" key="2">
    <source>
        <dbReference type="EMBL" id="SVD19671.1"/>
    </source>
</evidence>
<accession>A0A382TE33</accession>
<sequence>RLHLHAGGRRGQGRLCLRKKRRPWNRSGRGWCSRPRPACHDTAPHGTRPHQTYLSLRRPGLSLDRRTRESPWRHLRL</sequence>
<name>A0A382TE33_9ZZZZ</name>
<dbReference type="EMBL" id="UINC01135491">
    <property type="protein sequence ID" value="SVD19671.1"/>
    <property type="molecule type" value="Genomic_DNA"/>
</dbReference>
<feature type="compositionally biased region" description="Basic and acidic residues" evidence="1">
    <location>
        <begin position="63"/>
        <end position="77"/>
    </location>
</feature>
<reference evidence="2" key="1">
    <citation type="submission" date="2018-05" db="EMBL/GenBank/DDBJ databases">
        <authorList>
            <person name="Lanie J.A."/>
            <person name="Ng W.-L."/>
            <person name="Kazmierczak K.M."/>
            <person name="Andrzejewski T.M."/>
            <person name="Davidsen T.M."/>
            <person name="Wayne K.J."/>
            <person name="Tettelin H."/>
            <person name="Glass J.I."/>
            <person name="Rusch D."/>
            <person name="Podicherti R."/>
            <person name="Tsui H.-C.T."/>
            <person name="Winkler M.E."/>
        </authorList>
    </citation>
    <scope>NUCLEOTIDE SEQUENCE</scope>
</reference>
<gene>
    <name evidence="2" type="ORF">METZ01_LOCUS372525</name>
</gene>
<protein>
    <submittedName>
        <fullName evidence="2">Uncharacterized protein</fullName>
    </submittedName>
</protein>
<feature type="region of interest" description="Disordered" evidence="1">
    <location>
        <begin position="57"/>
        <end position="77"/>
    </location>
</feature>
<proteinExistence type="predicted"/>
<evidence type="ECO:0000256" key="1">
    <source>
        <dbReference type="SAM" id="MobiDB-lite"/>
    </source>
</evidence>
<organism evidence="2">
    <name type="scientific">marine metagenome</name>
    <dbReference type="NCBI Taxonomy" id="408172"/>
    <lineage>
        <taxon>unclassified sequences</taxon>
        <taxon>metagenomes</taxon>
        <taxon>ecological metagenomes</taxon>
    </lineage>
</organism>